<evidence type="ECO:0000313" key="1">
    <source>
        <dbReference type="EMBL" id="UVF62500.1"/>
    </source>
</evidence>
<reference evidence="1 2" key="1">
    <citation type="submission" date="2022-05" db="EMBL/GenBank/DDBJ databases">
        <title>Diverse viruses of marine archaea discovered using metagenomics.</title>
        <authorList>
            <person name="Zhou Y."/>
        </authorList>
    </citation>
    <scope>NUCLEOTIDE SEQUENCE [LARGE SCALE GENOMIC DNA]</scope>
    <source>
        <strain evidence="1">YSH_150918</strain>
    </source>
</reference>
<organism evidence="1 2">
    <name type="scientific">Poseidoniales virus YSH_150918</name>
    <dbReference type="NCBI Taxonomy" id="3071324"/>
    <lineage>
        <taxon>Viruses</taxon>
        <taxon>Duplodnaviria</taxon>
        <taxon>Heunggongvirae</taxon>
        <taxon>Uroviricota</taxon>
        <taxon>Caudoviricetes</taxon>
        <taxon>Magrovirales</taxon>
        <taxon>Aoguangviridae</taxon>
        <taxon>Aobingvirus</taxon>
        <taxon>Aobingvirus yangshanense</taxon>
    </lineage>
</organism>
<proteinExistence type="predicted"/>
<dbReference type="Proteomes" id="UP001157002">
    <property type="component" value="Segment"/>
</dbReference>
<dbReference type="RefSeq" id="YP_010806094.1">
    <property type="nucleotide sequence ID" value="NC_077214.1"/>
</dbReference>
<dbReference type="EMBL" id="ON649702">
    <property type="protein sequence ID" value="UVF62500.1"/>
    <property type="molecule type" value="Genomic_DNA"/>
</dbReference>
<dbReference type="GeneID" id="80545055"/>
<dbReference type="KEGG" id="vg:80545055"/>
<accession>A0A976YF36</accession>
<protein>
    <submittedName>
        <fullName evidence="1">Uncharacterized protein</fullName>
    </submittedName>
</protein>
<sequence>MRILLELTLPANREGKTGKTIEVKFESNDITSHNREFQTYKQHLTFTRTRDGVLDSISNFYSSLFSSKGHHDYFNRSRLIGRKKNYQLFLTIGCLPIVINKKNGIYRLNGNRVGIKSLSYLLARLSVKASHTENLGDMMVTLNKYLNLSEDVRYCLENRVPYHFFHEWSKVDVRLNVVQIGDSELAIEISDGLWGNISARDLELFCGFYLHGKKRTAWSNCSPSKLFQKLIGREPTDSELHLMVEFLKQNRTSDMVEERAYSLLKDLEKQYQNRIHINWEDGFPTSVLVRGKVYDWKLTANNRNSGAITTSLQAVNTYLYNNSWVGPICIDNISTHSPIGDQYATRILTFLNDKLALKMIGTLATYNKESKNENRNYKGSDECNELFGMWE</sequence>
<evidence type="ECO:0000313" key="2">
    <source>
        <dbReference type="Proteomes" id="UP001157002"/>
    </source>
</evidence>
<keyword evidence="2" id="KW-1185">Reference proteome</keyword>
<name>A0A976YF36_9CAUD</name>